<dbReference type="PANTHER" id="PTHR32309:SF13">
    <property type="entry name" value="FERRIC ENTEROBACTIN TRANSPORT PROTEIN FEPE"/>
    <property type="match status" value="1"/>
</dbReference>
<evidence type="ECO:0000256" key="1">
    <source>
        <dbReference type="ARBA" id="ARBA00004651"/>
    </source>
</evidence>
<evidence type="ECO:0000256" key="2">
    <source>
        <dbReference type="ARBA" id="ARBA00022475"/>
    </source>
</evidence>
<dbReference type="InterPro" id="IPR003856">
    <property type="entry name" value="LPS_length_determ_N"/>
</dbReference>
<proteinExistence type="predicted"/>
<evidence type="ECO:0000256" key="3">
    <source>
        <dbReference type="ARBA" id="ARBA00022692"/>
    </source>
</evidence>
<dbReference type="InterPro" id="IPR050445">
    <property type="entry name" value="Bact_polysacc_biosynth/exp"/>
</dbReference>
<evidence type="ECO:0000259" key="7">
    <source>
        <dbReference type="Pfam" id="PF02706"/>
    </source>
</evidence>
<gene>
    <name evidence="8" type="ORF">METZ01_LOCUS517399</name>
</gene>
<keyword evidence="2" id="KW-1003">Cell membrane</keyword>
<comment type="subcellular location">
    <subcellularLocation>
        <location evidence="1">Cell membrane</location>
        <topology evidence="1">Multi-pass membrane protein</topology>
    </subcellularLocation>
</comment>
<evidence type="ECO:0000256" key="5">
    <source>
        <dbReference type="ARBA" id="ARBA00023136"/>
    </source>
</evidence>
<dbReference type="AlphaFoldDB" id="A0A383F830"/>
<protein>
    <recommendedName>
        <fullName evidence="7">Polysaccharide chain length determinant N-terminal domain-containing protein</fullName>
    </recommendedName>
</protein>
<name>A0A383F830_9ZZZZ</name>
<feature type="non-terminal residue" evidence="8">
    <location>
        <position position="188"/>
    </location>
</feature>
<dbReference type="GO" id="GO:0005886">
    <property type="term" value="C:plasma membrane"/>
    <property type="evidence" value="ECO:0007669"/>
    <property type="project" value="UniProtKB-SubCell"/>
</dbReference>
<feature type="transmembrane region" description="Helical" evidence="6">
    <location>
        <begin position="20"/>
        <end position="40"/>
    </location>
</feature>
<dbReference type="EMBL" id="UINC01231833">
    <property type="protein sequence ID" value="SVE64545.1"/>
    <property type="molecule type" value="Genomic_DNA"/>
</dbReference>
<keyword evidence="4 6" id="KW-1133">Transmembrane helix</keyword>
<dbReference type="PANTHER" id="PTHR32309">
    <property type="entry name" value="TYROSINE-PROTEIN KINASE"/>
    <property type="match status" value="1"/>
</dbReference>
<dbReference type="Pfam" id="PF02706">
    <property type="entry name" value="Wzz"/>
    <property type="match status" value="1"/>
</dbReference>
<keyword evidence="3 6" id="KW-0812">Transmembrane</keyword>
<feature type="domain" description="Polysaccharide chain length determinant N-terminal" evidence="7">
    <location>
        <begin position="7"/>
        <end position="100"/>
    </location>
</feature>
<accession>A0A383F830</accession>
<keyword evidence="5 6" id="KW-0472">Membrane</keyword>
<sequence length="188" mass="21549">MTSNNYNLINYIDIINRWKIFIFFNVFSVSIIALLLSFLLPKTYRASAVMMPPITKSDLGAFSPLIDSPFGDLFSKTTDETMSMIAILKSRTVLANVVNQFSLLGFYEVEHIEQAIESLTDHLIVDLDDEGTIRVSVDVKTKWFHPDNEEENAKQLSADIANYFIIQLDHMNKKLQTEQASFNRIFIE</sequence>
<evidence type="ECO:0000256" key="6">
    <source>
        <dbReference type="SAM" id="Phobius"/>
    </source>
</evidence>
<organism evidence="8">
    <name type="scientific">marine metagenome</name>
    <dbReference type="NCBI Taxonomy" id="408172"/>
    <lineage>
        <taxon>unclassified sequences</taxon>
        <taxon>metagenomes</taxon>
        <taxon>ecological metagenomes</taxon>
    </lineage>
</organism>
<evidence type="ECO:0000256" key="4">
    <source>
        <dbReference type="ARBA" id="ARBA00022989"/>
    </source>
</evidence>
<dbReference type="GO" id="GO:0004713">
    <property type="term" value="F:protein tyrosine kinase activity"/>
    <property type="evidence" value="ECO:0007669"/>
    <property type="project" value="TreeGrafter"/>
</dbReference>
<evidence type="ECO:0000313" key="8">
    <source>
        <dbReference type="EMBL" id="SVE64545.1"/>
    </source>
</evidence>
<reference evidence="8" key="1">
    <citation type="submission" date="2018-05" db="EMBL/GenBank/DDBJ databases">
        <authorList>
            <person name="Lanie J.A."/>
            <person name="Ng W.-L."/>
            <person name="Kazmierczak K.M."/>
            <person name="Andrzejewski T.M."/>
            <person name="Davidsen T.M."/>
            <person name="Wayne K.J."/>
            <person name="Tettelin H."/>
            <person name="Glass J.I."/>
            <person name="Rusch D."/>
            <person name="Podicherti R."/>
            <person name="Tsui H.-C.T."/>
            <person name="Winkler M.E."/>
        </authorList>
    </citation>
    <scope>NUCLEOTIDE SEQUENCE</scope>
</reference>